<sequence>MKALHTLLIVGLLGSLFPTRAALQAGALVVDATPKQLPVHVNGGMRQRELGEVGSPIKVRAIALDDGL</sequence>
<dbReference type="AlphaFoldDB" id="A0A382UHV7"/>
<dbReference type="EMBL" id="UINC01144389">
    <property type="protein sequence ID" value="SVD33866.1"/>
    <property type="molecule type" value="Genomic_DNA"/>
</dbReference>
<evidence type="ECO:0000313" key="1">
    <source>
        <dbReference type="EMBL" id="SVD33866.1"/>
    </source>
</evidence>
<organism evidence="1">
    <name type="scientific">marine metagenome</name>
    <dbReference type="NCBI Taxonomy" id="408172"/>
    <lineage>
        <taxon>unclassified sequences</taxon>
        <taxon>metagenomes</taxon>
        <taxon>ecological metagenomes</taxon>
    </lineage>
</organism>
<feature type="non-terminal residue" evidence="1">
    <location>
        <position position="68"/>
    </location>
</feature>
<name>A0A382UHV7_9ZZZZ</name>
<accession>A0A382UHV7</accession>
<gene>
    <name evidence="1" type="ORF">METZ01_LOCUS386720</name>
</gene>
<reference evidence="1" key="1">
    <citation type="submission" date="2018-05" db="EMBL/GenBank/DDBJ databases">
        <authorList>
            <person name="Lanie J.A."/>
            <person name="Ng W.-L."/>
            <person name="Kazmierczak K.M."/>
            <person name="Andrzejewski T.M."/>
            <person name="Davidsen T.M."/>
            <person name="Wayne K.J."/>
            <person name="Tettelin H."/>
            <person name="Glass J.I."/>
            <person name="Rusch D."/>
            <person name="Podicherti R."/>
            <person name="Tsui H.-C.T."/>
            <person name="Winkler M.E."/>
        </authorList>
    </citation>
    <scope>NUCLEOTIDE SEQUENCE</scope>
</reference>
<protein>
    <submittedName>
        <fullName evidence="1">Uncharacterized protein</fullName>
    </submittedName>
</protein>
<proteinExistence type="predicted"/>